<dbReference type="Proteomes" id="UP000298030">
    <property type="component" value="Unassembled WGS sequence"/>
</dbReference>
<dbReference type="Pfam" id="PF12796">
    <property type="entry name" value="Ank_2"/>
    <property type="match status" value="1"/>
</dbReference>
<dbReference type="PROSITE" id="PS50088">
    <property type="entry name" value="ANK_REPEAT"/>
    <property type="match status" value="3"/>
</dbReference>
<dbReference type="Gene3D" id="1.25.40.20">
    <property type="entry name" value="Ankyrin repeat-containing domain"/>
    <property type="match status" value="1"/>
</dbReference>
<reference evidence="5 6" key="1">
    <citation type="journal article" date="2019" name="Nat. Ecol. Evol.">
        <title>Megaphylogeny resolves global patterns of mushroom evolution.</title>
        <authorList>
            <person name="Varga T."/>
            <person name="Krizsan K."/>
            <person name="Foldi C."/>
            <person name="Dima B."/>
            <person name="Sanchez-Garcia M."/>
            <person name="Sanchez-Ramirez S."/>
            <person name="Szollosi G.J."/>
            <person name="Szarkandi J.G."/>
            <person name="Papp V."/>
            <person name="Albert L."/>
            <person name="Andreopoulos W."/>
            <person name="Angelini C."/>
            <person name="Antonin V."/>
            <person name="Barry K.W."/>
            <person name="Bougher N.L."/>
            <person name="Buchanan P."/>
            <person name="Buyck B."/>
            <person name="Bense V."/>
            <person name="Catcheside P."/>
            <person name="Chovatia M."/>
            <person name="Cooper J."/>
            <person name="Damon W."/>
            <person name="Desjardin D."/>
            <person name="Finy P."/>
            <person name="Geml J."/>
            <person name="Haridas S."/>
            <person name="Hughes K."/>
            <person name="Justo A."/>
            <person name="Karasinski D."/>
            <person name="Kautmanova I."/>
            <person name="Kiss B."/>
            <person name="Kocsube S."/>
            <person name="Kotiranta H."/>
            <person name="LaButti K.M."/>
            <person name="Lechner B.E."/>
            <person name="Liimatainen K."/>
            <person name="Lipzen A."/>
            <person name="Lukacs Z."/>
            <person name="Mihaltcheva S."/>
            <person name="Morgado L.N."/>
            <person name="Niskanen T."/>
            <person name="Noordeloos M.E."/>
            <person name="Ohm R.A."/>
            <person name="Ortiz-Santana B."/>
            <person name="Ovrebo C."/>
            <person name="Racz N."/>
            <person name="Riley R."/>
            <person name="Savchenko A."/>
            <person name="Shiryaev A."/>
            <person name="Soop K."/>
            <person name="Spirin V."/>
            <person name="Szebenyi C."/>
            <person name="Tomsovsky M."/>
            <person name="Tulloss R.E."/>
            <person name="Uehling J."/>
            <person name="Grigoriev I.V."/>
            <person name="Vagvolgyi C."/>
            <person name="Papp T."/>
            <person name="Martin F.M."/>
            <person name="Miettinen O."/>
            <person name="Hibbett D.S."/>
            <person name="Nagy L.G."/>
        </authorList>
    </citation>
    <scope>NUCLEOTIDE SEQUENCE [LARGE SCALE GENOMIC DNA]</scope>
    <source>
        <strain evidence="5 6">FP101781</strain>
    </source>
</reference>
<dbReference type="PANTHER" id="PTHR24171">
    <property type="entry name" value="ANKYRIN REPEAT DOMAIN-CONTAINING PROTEIN 39-RELATED"/>
    <property type="match status" value="1"/>
</dbReference>
<keyword evidence="6" id="KW-1185">Reference proteome</keyword>
<proteinExistence type="predicted"/>
<feature type="repeat" description="ANK" evidence="3">
    <location>
        <begin position="181"/>
        <end position="213"/>
    </location>
</feature>
<feature type="repeat" description="ANK" evidence="3">
    <location>
        <begin position="147"/>
        <end position="180"/>
    </location>
</feature>
<feature type="compositionally biased region" description="Polar residues" evidence="4">
    <location>
        <begin position="240"/>
        <end position="254"/>
    </location>
</feature>
<dbReference type="EMBL" id="QPFP01000057">
    <property type="protein sequence ID" value="TEB25378.1"/>
    <property type="molecule type" value="Genomic_DNA"/>
</dbReference>
<dbReference type="PROSITE" id="PS50297">
    <property type="entry name" value="ANK_REP_REGION"/>
    <property type="match status" value="3"/>
</dbReference>
<accession>A0A4Y7SUQ3</accession>
<dbReference type="STRING" id="71717.A0A4Y7SUQ3"/>
<keyword evidence="1" id="KW-0677">Repeat</keyword>
<dbReference type="SMART" id="SM00248">
    <property type="entry name" value="ANK"/>
    <property type="match status" value="5"/>
</dbReference>
<feature type="region of interest" description="Disordered" evidence="4">
    <location>
        <begin position="240"/>
        <end position="261"/>
    </location>
</feature>
<evidence type="ECO:0000256" key="4">
    <source>
        <dbReference type="SAM" id="MobiDB-lite"/>
    </source>
</evidence>
<dbReference type="OrthoDB" id="194358at2759"/>
<dbReference type="AlphaFoldDB" id="A0A4Y7SUQ3"/>
<name>A0A4Y7SUQ3_COPMI</name>
<gene>
    <name evidence="5" type="ORF">FA13DRAFT_1166923</name>
</gene>
<feature type="repeat" description="ANK" evidence="3">
    <location>
        <begin position="214"/>
        <end position="246"/>
    </location>
</feature>
<evidence type="ECO:0000313" key="5">
    <source>
        <dbReference type="EMBL" id="TEB25378.1"/>
    </source>
</evidence>
<sequence>MVSFTSSLTKNTDGETVLEAAIRTRDWEGARVLGKLGAKVSPVFKDTAGKAALKAAVDARDKKAVCALAASGCVGIEEGQIELDQAIRVKDWESVRFLVGLKADGKLVFRDGYESTVLKTSAGNQKWDLVLEIVDAGADVNMPVTDPHDTVLHLACESECEPAVIEQLLQKGANPNAKNRVDLTALHKACWHGREDFVPLLLAYGADLHLRTELGNTPLHYACYCGHDKCVELLLKHQSNPADPNTKSTSSTLRETPHPCI</sequence>
<dbReference type="InterPro" id="IPR002110">
    <property type="entry name" value="Ankyrin_rpt"/>
</dbReference>
<evidence type="ECO:0000313" key="6">
    <source>
        <dbReference type="Proteomes" id="UP000298030"/>
    </source>
</evidence>
<protein>
    <submittedName>
        <fullName evidence="5">Ankyrin</fullName>
    </submittedName>
</protein>
<evidence type="ECO:0000256" key="1">
    <source>
        <dbReference type="ARBA" id="ARBA00022737"/>
    </source>
</evidence>
<dbReference type="InterPro" id="IPR036770">
    <property type="entry name" value="Ankyrin_rpt-contain_sf"/>
</dbReference>
<evidence type="ECO:0000256" key="2">
    <source>
        <dbReference type="ARBA" id="ARBA00023043"/>
    </source>
</evidence>
<dbReference type="SUPFAM" id="SSF48403">
    <property type="entry name" value="Ankyrin repeat"/>
    <property type="match status" value="1"/>
</dbReference>
<keyword evidence="2 3" id="KW-0040">ANK repeat</keyword>
<evidence type="ECO:0000256" key="3">
    <source>
        <dbReference type="PROSITE-ProRule" id="PRU00023"/>
    </source>
</evidence>
<comment type="caution">
    <text evidence="5">The sequence shown here is derived from an EMBL/GenBank/DDBJ whole genome shotgun (WGS) entry which is preliminary data.</text>
</comment>
<organism evidence="5 6">
    <name type="scientific">Coprinellus micaceus</name>
    <name type="common">Glistening ink-cap mushroom</name>
    <name type="synonym">Coprinus micaceus</name>
    <dbReference type="NCBI Taxonomy" id="71717"/>
    <lineage>
        <taxon>Eukaryota</taxon>
        <taxon>Fungi</taxon>
        <taxon>Dikarya</taxon>
        <taxon>Basidiomycota</taxon>
        <taxon>Agaricomycotina</taxon>
        <taxon>Agaricomycetes</taxon>
        <taxon>Agaricomycetidae</taxon>
        <taxon>Agaricales</taxon>
        <taxon>Agaricineae</taxon>
        <taxon>Psathyrellaceae</taxon>
        <taxon>Coprinellus</taxon>
    </lineage>
</organism>